<gene>
    <name evidence="1" type="ORF">PGLA_20815</name>
</gene>
<accession>A0A168GAM2</accession>
<sequence>MNTRTLYERNENIYKYIERGSSMRDDNEFKYHSFTKGNLINILETLKKDNHNNDFDDFAEWCHSFWSNWRSDNEGLFHRTEEVTIDIVMEVFDFKISRIDISKEQIEEWLVRLY</sequence>
<dbReference type="Proteomes" id="UP000076967">
    <property type="component" value="Unassembled WGS sequence"/>
</dbReference>
<keyword evidence="2" id="KW-1185">Reference proteome</keyword>
<comment type="caution">
    <text evidence="1">The sequence shown here is derived from an EMBL/GenBank/DDBJ whole genome shotgun (WGS) entry which is preliminary data.</text>
</comment>
<proteinExistence type="predicted"/>
<dbReference type="RefSeq" id="WP_068536559.1">
    <property type="nucleotide sequence ID" value="NZ_LVJH01000055.1"/>
</dbReference>
<protein>
    <submittedName>
        <fullName evidence="1">Uncharacterized protein</fullName>
    </submittedName>
</protein>
<evidence type="ECO:0000313" key="2">
    <source>
        <dbReference type="Proteomes" id="UP000076967"/>
    </source>
</evidence>
<organism evidence="1 2">
    <name type="scientific">Paenibacillus glacialis</name>
    <dbReference type="NCBI Taxonomy" id="494026"/>
    <lineage>
        <taxon>Bacteria</taxon>
        <taxon>Bacillati</taxon>
        <taxon>Bacillota</taxon>
        <taxon>Bacilli</taxon>
        <taxon>Bacillales</taxon>
        <taxon>Paenibacillaceae</taxon>
        <taxon>Paenibacillus</taxon>
    </lineage>
</organism>
<evidence type="ECO:0000313" key="1">
    <source>
        <dbReference type="EMBL" id="OAB36984.1"/>
    </source>
</evidence>
<dbReference type="EMBL" id="LVJH01000055">
    <property type="protein sequence ID" value="OAB36984.1"/>
    <property type="molecule type" value="Genomic_DNA"/>
</dbReference>
<dbReference type="OrthoDB" id="2991032at2"/>
<reference evidence="1 2" key="1">
    <citation type="submission" date="2016-03" db="EMBL/GenBank/DDBJ databases">
        <title>Draft genome sequence of Paenibacillus glacialis DSM 22343.</title>
        <authorList>
            <person name="Shin S.-K."/>
            <person name="Yi H."/>
        </authorList>
    </citation>
    <scope>NUCLEOTIDE SEQUENCE [LARGE SCALE GENOMIC DNA]</scope>
    <source>
        <strain evidence="1 2">DSM 22343</strain>
    </source>
</reference>
<name>A0A168GAM2_9BACL</name>
<dbReference type="AlphaFoldDB" id="A0A168GAM2"/>